<proteinExistence type="predicted"/>
<dbReference type="GO" id="GO:0003743">
    <property type="term" value="F:translation initiation factor activity"/>
    <property type="evidence" value="ECO:0007669"/>
    <property type="project" value="InterPro"/>
</dbReference>
<sequence length="122" mass="13608">MFEKVCDSMKNCFKVNVGNDEVINKGKVSPIVMNVSMRSGNKKVTIIDNLEAFGINIGDFAKECQHGVAASTSITPKPPGKKYDQLLVQGNQVIFVYNLLTEKYKIPKKYIQGLEKAPKKKK</sequence>
<dbReference type="InterPro" id="IPR039757">
    <property type="entry name" value="EIF2D"/>
</dbReference>
<dbReference type="PROSITE" id="PS50296">
    <property type="entry name" value="SUI1"/>
    <property type="match status" value="1"/>
</dbReference>
<dbReference type="CDD" id="cd11608">
    <property type="entry name" value="eIF2D_C"/>
    <property type="match status" value="1"/>
</dbReference>
<comment type="caution">
    <text evidence="2">The sequence shown here is derived from an EMBL/GenBank/DDBJ whole genome shotgun (WGS) entry which is preliminary data.</text>
</comment>
<dbReference type="InterPro" id="IPR036877">
    <property type="entry name" value="SUI1_dom_sf"/>
</dbReference>
<evidence type="ECO:0000313" key="2">
    <source>
        <dbReference type="EMBL" id="KAF7281375.1"/>
    </source>
</evidence>
<dbReference type="EMBL" id="JAACXV010000244">
    <property type="protein sequence ID" value="KAF7281375.1"/>
    <property type="molecule type" value="Genomic_DNA"/>
</dbReference>
<dbReference type="OrthoDB" id="199771at2759"/>
<reference evidence="2" key="1">
    <citation type="submission" date="2020-08" db="EMBL/GenBank/DDBJ databases">
        <title>Genome sequencing and assembly of the red palm weevil Rhynchophorus ferrugineus.</title>
        <authorList>
            <person name="Dias G.B."/>
            <person name="Bergman C.M."/>
            <person name="Manee M."/>
        </authorList>
    </citation>
    <scope>NUCLEOTIDE SEQUENCE</scope>
    <source>
        <strain evidence="2">AA-2017</strain>
        <tissue evidence="2">Whole larva</tissue>
    </source>
</reference>
<dbReference type="PANTHER" id="PTHR12217">
    <property type="entry name" value="EUKARYOTIC TRANSLATION INITIATION FACTOR 2D"/>
    <property type="match status" value="1"/>
</dbReference>
<dbReference type="AlphaFoldDB" id="A0A834IID3"/>
<gene>
    <name evidence="2" type="ORF">GWI33_004856</name>
</gene>
<keyword evidence="3" id="KW-1185">Reference proteome</keyword>
<evidence type="ECO:0000259" key="1">
    <source>
        <dbReference type="PROSITE" id="PS50296"/>
    </source>
</evidence>
<dbReference type="InterPro" id="IPR039759">
    <property type="entry name" value="eIF2D_SUI1"/>
</dbReference>
<dbReference type="PANTHER" id="PTHR12217:SF4">
    <property type="entry name" value="EUKARYOTIC TRANSLATION INITIATION FACTOR 2D"/>
    <property type="match status" value="1"/>
</dbReference>
<dbReference type="Pfam" id="PF01253">
    <property type="entry name" value="SUI1"/>
    <property type="match status" value="1"/>
</dbReference>
<protein>
    <recommendedName>
        <fullName evidence="1">SUI1 domain-containing protein</fullName>
    </recommendedName>
</protein>
<name>A0A834IID3_RHYFE</name>
<evidence type="ECO:0000313" key="3">
    <source>
        <dbReference type="Proteomes" id="UP000625711"/>
    </source>
</evidence>
<dbReference type="InterPro" id="IPR001950">
    <property type="entry name" value="SUI1"/>
</dbReference>
<dbReference type="SUPFAM" id="SSF55159">
    <property type="entry name" value="eIF1-like"/>
    <property type="match status" value="1"/>
</dbReference>
<dbReference type="GO" id="GO:0001731">
    <property type="term" value="P:formation of translation preinitiation complex"/>
    <property type="evidence" value="ECO:0007669"/>
    <property type="project" value="InterPro"/>
</dbReference>
<feature type="domain" description="SUI1" evidence="1">
    <location>
        <begin position="31"/>
        <end position="104"/>
    </location>
</feature>
<organism evidence="2 3">
    <name type="scientific">Rhynchophorus ferrugineus</name>
    <name type="common">Red palm weevil</name>
    <name type="synonym">Curculio ferrugineus</name>
    <dbReference type="NCBI Taxonomy" id="354439"/>
    <lineage>
        <taxon>Eukaryota</taxon>
        <taxon>Metazoa</taxon>
        <taxon>Ecdysozoa</taxon>
        <taxon>Arthropoda</taxon>
        <taxon>Hexapoda</taxon>
        <taxon>Insecta</taxon>
        <taxon>Pterygota</taxon>
        <taxon>Neoptera</taxon>
        <taxon>Endopterygota</taxon>
        <taxon>Coleoptera</taxon>
        <taxon>Polyphaga</taxon>
        <taxon>Cucujiformia</taxon>
        <taxon>Curculionidae</taxon>
        <taxon>Dryophthorinae</taxon>
        <taxon>Rhynchophorus</taxon>
    </lineage>
</organism>
<accession>A0A834IID3</accession>
<dbReference type="Proteomes" id="UP000625711">
    <property type="component" value="Unassembled WGS sequence"/>
</dbReference>
<dbReference type="Gene3D" id="3.30.780.10">
    <property type="entry name" value="SUI1-like domain"/>
    <property type="match status" value="1"/>
</dbReference>